<evidence type="ECO:0000259" key="2">
    <source>
        <dbReference type="SMART" id="SM00014"/>
    </source>
</evidence>
<dbReference type="AlphaFoldDB" id="A0A3B1CZN6"/>
<keyword evidence="1" id="KW-0812">Transmembrane</keyword>
<name>A0A3B1CZN6_9ZZZZ</name>
<feature type="transmembrane region" description="Helical" evidence="1">
    <location>
        <begin position="51"/>
        <end position="72"/>
    </location>
</feature>
<evidence type="ECO:0000313" key="4">
    <source>
        <dbReference type="EMBL" id="VAX22007.1"/>
    </source>
</evidence>
<organism evidence="4">
    <name type="scientific">hydrothermal vent metagenome</name>
    <dbReference type="NCBI Taxonomy" id="652676"/>
    <lineage>
        <taxon>unclassified sequences</taxon>
        <taxon>metagenomes</taxon>
        <taxon>ecological metagenomes</taxon>
    </lineage>
</organism>
<dbReference type="EMBL" id="UOGA01000081">
    <property type="protein sequence ID" value="VAX16934.1"/>
    <property type="molecule type" value="Genomic_DNA"/>
</dbReference>
<dbReference type="Pfam" id="PF01569">
    <property type="entry name" value="PAP2"/>
    <property type="match status" value="1"/>
</dbReference>
<feature type="transmembrane region" description="Helical" evidence="1">
    <location>
        <begin position="148"/>
        <end position="166"/>
    </location>
</feature>
<keyword evidence="1" id="KW-0472">Membrane</keyword>
<evidence type="ECO:0000313" key="3">
    <source>
        <dbReference type="EMBL" id="VAX16934.1"/>
    </source>
</evidence>
<reference evidence="4" key="1">
    <citation type="submission" date="2018-06" db="EMBL/GenBank/DDBJ databases">
        <authorList>
            <person name="Zhirakovskaya E."/>
        </authorList>
    </citation>
    <scope>NUCLEOTIDE SEQUENCE</scope>
</reference>
<dbReference type="SMART" id="SM00014">
    <property type="entry name" value="acidPPc"/>
    <property type="match status" value="1"/>
</dbReference>
<gene>
    <name evidence="4" type="ORF">MNBD_NITROSPINAE03-1198</name>
    <name evidence="3" type="ORF">MNBD_NITROSPINAE04-115</name>
</gene>
<protein>
    <recommendedName>
        <fullName evidence="2">Phosphatidic acid phosphatase type 2/haloperoxidase domain-containing protein</fullName>
    </recommendedName>
</protein>
<dbReference type="SUPFAM" id="SSF48317">
    <property type="entry name" value="Acid phosphatase/Vanadium-dependent haloperoxidase"/>
    <property type="match status" value="1"/>
</dbReference>
<dbReference type="InterPro" id="IPR000326">
    <property type="entry name" value="PAP2/HPO"/>
</dbReference>
<proteinExistence type="predicted"/>
<dbReference type="InterPro" id="IPR036938">
    <property type="entry name" value="PAP2/HPO_sf"/>
</dbReference>
<dbReference type="PANTHER" id="PTHR14969">
    <property type="entry name" value="SPHINGOSINE-1-PHOSPHATE PHOSPHOHYDROLASE"/>
    <property type="match status" value="1"/>
</dbReference>
<keyword evidence="1" id="KW-1133">Transmembrane helix</keyword>
<dbReference type="EMBL" id="UOGB01000224">
    <property type="protein sequence ID" value="VAX22007.1"/>
    <property type="molecule type" value="Genomic_DNA"/>
</dbReference>
<feature type="domain" description="Phosphatidic acid phosphatase type 2/haloperoxidase" evidence="2">
    <location>
        <begin position="54"/>
        <end position="163"/>
    </location>
</feature>
<sequence length="180" mass="19112">MDEALFRVFNNALSGPYIGWLMVKITTPETWIAPGILMCVGMVAVDRKKGLVAIILAAVVVGLGDSITAHGLKPLFGRVRPCNALEGVRLLVGCTDSLSFPSNHAINSLAIAGSIGGLFRPMLFALIPIGLLVCLSRIAVGVHYPLDVTVGGLFGFGLGWGASLLVKNWMAKPQDEIDER</sequence>
<accession>A0A3B1CZN6</accession>
<dbReference type="Gene3D" id="1.20.144.10">
    <property type="entry name" value="Phosphatidic acid phosphatase type 2/haloperoxidase"/>
    <property type="match status" value="1"/>
</dbReference>
<dbReference type="PANTHER" id="PTHR14969:SF13">
    <property type="entry name" value="AT30094P"/>
    <property type="match status" value="1"/>
</dbReference>
<evidence type="ECO:0000256" key="1">
    <source>
        <dbReference type="SAM" id="Phobius"/>
    </source>
</evidence>